<sequence>MVSQSVWQGKSSARSQTHPSVRPLLIWMTLDLQTPASRLQPAMAPKAMEATTNADVNLMMTGYESKD</sequence>
<comment type="caution">
    <text evidence="1">The sequence shown here is derived from an EMBL/GenBank/DDBJ whole genome shotgun (WGS) entry which is preliminary data.</text>
</comment>
<organism evidence="1 2">
    <name type="scientific">Colletotrichum tanaceti</name>
    <dbReference type="NCBI Taxonomy" id="1306861"/>
    <lineage>
        <taxon>Eukaryota</taxon>
        <taxon>Fungi</taxon>
        <taxon>Dikarya</taxon>
        <taxon>Ascomycota</taxon>
        <taxon>Pezizomycotina</taxon>
        <taxon>Sordariomycetes</taxon>
        <taxon>Hypocreomycetidae</taxon>
        <taxon>Glomerellales</taxon>
        <taxon>Glomerellaceae</taxon>
        <taxon>Colletotrichum</taxon>
        <taxon>Colletotrichum destructivum species complex</taxon>
    </lineage>
</organism>
<keyword evidence="2" id="KW-1185">Reference proteome</keyword>
<accession>A0A4U6X2I2</accession>
<dbReference type="EMBL" id="PJEX01000560">
    <property type="protein sequence ID" value="TKW49355.1"/>
    <property type="molecule type" value="Genomic_DNA"/>
</dbReference>
<dbReference type="Proteomes" id="UP000310108">
    <property type="component" value="Unassembled WGS sequence"/>
</dbReference>
<reference evidence="1 2" key="1">
    <citation type="journal article" date="2019" name="PLoS ONE">
        <title>Comparative genome analysis indicates high evolutionary potential of pathogenicity genes in Colletotrichum tanaceti.</title>
        <authorList>
            <person name="Lelwala R.V."/>
            <person name="Korhonen P.K."/>
            <person name="Young N.D."/>
            <person name="Scott J.B."/>
            <person name="Ades P.A."/>
            <person name="Gasser R.B."/>
            <person name="Taylor P.W.J."/>
        </authorList>
    </citation>
    <scope>NUCLEOTIDE SEQUENCE [LARGE SCALE GENOMIC DNA]</scope>
    <source>
        <strain evidence="1">BRIP57314</strain>
    </source>
</reference>
<protein>
    <submittedName>
        <fullName evidence="1">Uncharacterized protein</fullName>
    </submittedName>
</protein>
<name>A0A4U6X2I2_9PEZI</name>
<gene>
    <name evidence="1" type="ORF">CTA1_6061</name>
</gene>
<proteinExistence type="predicted"/>
<dbReference type="AlphaFoldDB" id="A0A4U6X2I2"/>
<evidence type="ECO:0000313" key="2">
    <source>
        <dbReference type="Proteomes" id="UP000310108"/>
    </source>
</evidence>
<evidence type="ECO:0000313" key="1">
    <source>
        <dbReference type="EMBL" id="TKW49355.1"/>
    </source>
</evidence>